<name>A0AAW0FQB9_9APHY</name>
<evidence type="ECO:0000256" key="1">
    <source>
        <dbReference type="SAM" id="MobiDB-lite"/>
    </source>
</evidence>
<accession>A0AAW0FQB9</accession>
<feature type="region of interest" description="Disordered" evidence="1">
    <location>
        <begin position="289"/>
        <end position="580"/>
    </location>
</feature>
<feature type="compositionally biased region" description="Low complexity" evidence="1">
    <location>
        <begin position="474"/>
        <end position="488"/>
    </location>
</feature>
<evidence type="ECO:0000313" key="3">
    <source>
        <dbReference type="Proteomes" id="UP001385951"/>
    </source>
</evidence>
<dbReference type="AlphaFoldDB" id="A0AAW0FQB9"/>
<gene>
    <name evidence="2" type="ORF">QCA50_014500</name>
</gene>
<feature type="compositionally biased region" description="Low complexity" evidence="1">
    <location>
        <begin position="66"/>
        <end position="76"/>
    </location>
</feature>
<keyword evidence="3" id="KW-1185">Reference proteome</keyword>
<dbReference type="EMBL" id="JASBNA010000036">
    <property type="protein sequence ID" value="KAK7682297.1"/>
    <property type="molecule type" value="Genomic_DNA"/>
</dbReference>
<feature type="compositionally biased region" description="Basic and acidic residues" evidence="1">
    <location>
        <begin position="538"/>
        <end position="554"/>
    </location>
</feature>
<dbReference type="Proteomes" id="UP001385951">
    <property type="component" value="Unassembled WGS sequence"/>
</dbReference>
<protein>
    <submittedName>
        <fullName evidence="2">Uncharacterized protein</fullName>
    </submittedName>
</protein>
<proteinExistence type="predicted"/>
<organism evidence="2 3">
    <name type="scientific">Cerrena zonata</name>
    <dbReference type="NCBI Taxonomy" id="2478898"/>
    <lineage>
        <taxon>Eukaryota</taxon>
        <taxon>Fungi</taxon>
        <taxon>Dikarya</taxon>
        <taxon>Basidiomycota</taxon>
        <taxon>Agaricomycotina</taxon>
        <taxon>Agaricomycetes</taxon>
        <taxon>Polyporales</taxon>
        <taxon>Cerrenaceae</taxon>
        <taxon>Cerrena</taxon>
    </lineage>
</organism>
<feature type="compositionally biased region" description="Basic and acidic residues" evidence="1">
    <location>
        <begin position="561"/>
        <end position="580"/>
    </location>
</feature>
<feature type="region of interest" description="Disordered" evidence="1">
    <location>
        <begin position="154"/>
        <end position="189"/>
    </location>
</feature>
<reference evidence="2 3" key="1">
    <citation type="submission" date="2022-09" db="EMBL/GenBank/DDBJ databases">
        <authorList>
            <person name="Palmer J.M."/>
        </authorList>
    </citation>
    <scope>NUCLEOTIDE SEQUENCE [LARGE SCALE GENOMIC DNA]</scope>
    <source>
        <strain evidence="2 3">DSM 7382</strain>
    </source>
</reference>
<comment type="caution">
    <text evidence="2">The sequence shown here is derived from an EMBL/GenBank/DDBJ whole genome shotgun (WGS) entry which is preliminary data.</text>
</comment>
<feature type="compositionally biased region" description="Polar residues" evidence="1">
    <location>
        <begin position="10"/>
        <end position="31"/>
    </location>
</feature>
<evidence type="ECO:0000313" key="2">
    <source>
        <dbReference type="EMBL" id="KAK7682297.1"/>
    </source>
</evidence>
<feature type="compositionally biased region" description="Polar residues" evidence="1">
    <location>
        <begin position="154"/>
        <end position="169"/>
    </location>
</feature>
<feature type="compositionally biased region" description="Polar residues" evidence="1">
    <location>
        <begin position="49"/>
        <end position="65"/>
    </location>
</feature>
<feature type="region of interest" description="Disordered" evidence="1">
    <location>
        <begin position="244"/>
        <end position="276"/>
    </location>
</feature>
<feature type="compositionally biased region" description="Basic and acidic residues" evidence="1">
    <location>
        <begin position="425"/>
        <end position="452"/>
    </location>
</feature>
<feature type="compositionally biased region" description="Low complexity" evidence="1">
    <location>
        <begin position="33"/>
        <end position="47"/>
    </location>
</feature>
<sequence length="580" mass="59736">MTGIPHNIPLETTQAGLSTPANEWANKTTSMLDPDTTNTTSSVNPTTRDLLSNKSDQNTSLPPVQTTLSSSSTATTPGLQFPGAYHRDPAERAGAGNIDFMDTANKVSESFQQAAQSFGSTAASYLPAAAQYFPTSVVETVAGYMPNHQITEPAQASTHDTLHQKSLPSQELAGQVSNERTSGVGALPGSIAESGVARLPDDRGPATTSSVTNTNLLSSVGAGAGIGAAADAFSSITEKAKNALPSSLTGSKDLPTSETPTGPHTSGVGSLPGANTEAGVAVLPDEKFAKSSTGATDPSVGTHRALSGSISKPSNESEHLSRGTAAVGGVGALPGDRNESGVAQLPDERANPAFTSASIGGIGDLKPVTLPSQEPYGNESLKNSRDTGRQGVQEGVGSLVGSKAESGVAKVPDERLQSGVTTPSADRKKDQVSKDGDKEGTRGAVSAEEKAGQHGLPNKGSGYQTDYHPAELHPPTSKSTTSDDPTSKGASEAQTKVPVPDEQNTRIDQTTGKPSKKGHTDKRDEEITPSPTSSHLGGEGKKKVGFMEKMKGEAKMLIGKVEGKHDKVEEGRRMKTGESI</sequence>
<feature type="compositionally biased region" description="Polar residues" evidence="1">
    <location>
        <begin position="244"/>
        <end position="268"/>
    </location>
</feature>
<feature type="region of interest" description="Disordered" evidence="1">
    <location>
        <begin position="1"/>
        <end position="91"/>
    </location>
</feature>